<evidence type="ECO:0000259" key="9">
    <source>
        <dbReference type="Pfam" id="PF09430"/>
    </source>
</evidence>
<dbReference type="GO" id="GO:0009898">
    <property type="term" value="C:cytoplasmic side of plasma membrane"/>
    <property type="evidence" value="ECO:0007669"/>
    <property type="project" value="TreeGrafter"/>
</dbReference>
<keyword evidence="6" id="KW-0175">Coiled coil</keyword>
<dbReference type="OrthoDB" id="29773at2759"/>
<evidence type="ECO:0000256" key="7">
    <source>
        <dbReference type="SAM" id="MobiDB-lite"/>
    </source>
</evidence>
<evidence type="ECO:0000256" key="3">
    <source>
        <dbReference type="ARBA" id="ARBA00022753"/>
    </source>
</evidence>
<keyword evidence="11" id="KW-1185">Reference proteome</keyword>
<dbReference type="GO" id="GO:0000815">
    <property type="term" value="C:ESCRT III complex"/>
    <property type="evidence" value="ECO:0007669"/>
    <property type="project" value="TreeGrafter"/>
</dbReference>
<dbReference type="Proteomes" id="UP000789508">
    <property type="component" value="Unassembled WGS sequence"/>
</dbReference>
<evidence type="ECO:0000256" key="2">
    <source>
        <dbReference type="ARBA" id="ARBA00006190"/>
    </source>
</evidence>
<dbReference type="Gene3D" id="1.10.287.1060">
    <property type="entry name" value="ESAT-6-like"/>
    <property type="match status" value="1"/>
</dbReference>
<comment type="subcellular location">
    <subcellularLocation>
        <location evidence="1">Endosome</location>
    </subcellularLocation>
</comment>
<dbReference type="GO" id="GO:0005771">
    <property type="term" value="C:multivesicular body"/>
    <property type="evidence" value="ECO:0007669"/>
    <property type="project" value="TreeGrafter"/>
</dbReference>
<dbReference type="Pfam" id="PF03357">
    <property type="entry name" value="Snf7"/>
    <property type="match status" value="1"/>
</dbReference>
<reference evidence="10" key="1">
    <citation type="submission" date="2021-06" db="EMBL/GenBank/DDBJ databases">
        <authorList>
            <person name="Kallberg Y."/>
            <person name="Tangrot J."/>
            <person name="Rosling A."/>
        </authorList>
    </citation>
    <scope>NUCLEOTIDE SEQUENCE</scope>
    <source>
        <strain evidence="10">FL130A</strain>
    </source>
</reference>
<evidence type="ECO:0000256" key="5">
    <source>
        <dbReference type="ARBA" id="ARBA00042586"/>
    </source>
</evidence>
<dbReference type="InterPro" id="IPR019008">
    <property type="entry name" value="Beta_sandwich_EMC7"/>
</dbReference>
<feature type="transmembrane region" description="Helical" evidence="8">
    <location>
        <begin position="86"/>
        <end position="113"/>
    </location>
</feature>
<feature type="transmembrane region" description="Helical" evidence="8">
    <location>
        <begin position="254"/>
        <end position="276"/>
    </location>
</feature>
<organism evidence="10 11">
    <name type="scientific">Ambispora leptoticha</name>
    <dbReference type="NCBI Taxonomy" id="144679"/>
    <lineage>
        <taxon>Eukaryota</taxon>
        <taxon>Fungi</taxon>
        <taxon>Fungi incertae sedis</taxon>
        <taxon>Mucoromycota</taxon>
        <taxon>Glomeromycotina</taxon>
        <taxon>Glomeromycetes</taxon>
        <taxon>Archaeosporales</taxon>
        <taxon>Ambisporaceae</taxon>
        <taxon>Ambispora</taxon>
    </lineage>
</organism>
<comment type="caution">
    <text evidence="10">The sequence shown here is derived from an EMBL/GenBank/DDBJ whole genome shotgun (WGS) entry which is preliminary data.</text>
</comment>
<dbReference type="PANTHER" id="PTHR22761">
    <property type="entry name" value="CHARGED MULTIVESICULAR BODY PROTEIN"/>
    <property type="match status" value="1"/>
</dbReference>
<comment type="similarity">
    <text evidence="2">Belongs to the SNF7 family.</text>
</comment>
<feature type="transmembrane region" description="Helical" evidence="8">
    <location>
        <begin position="120"/>
        <end position="140"/>
    </location>
</feature>
<keyword evidence="8" id="KW-1133">Transmembrane helix</keyword>
<dbReference type="GO" id="GO:0006900">
    <property type="term" value="P:vesicle budding from membrane"/>
    <property type="evidence" value="ECO:0007669"/>
    <property type="project" value="TreeGrafter"/>
</dbReference>
<dbReference type="PANTHER" id="PTHR22761:SF10">
    <property type="entry name" value="GH13992P"/>
    <property type="match status" value="1"/>
</dbReference>
<evidence type="ECO:0000256" key="8">
    <source>
        <dbReference type="SAM" id="Phobius"/>
    </source>
</evidence>
<feature type="domain" description="ER membrane protein complex subunit 7 beta-sandwich" evidence="9">
    <location>
        <begin position="564"/>
        <end position="675"/>
    </location>
</feature>
<gene>
    <name evidence="10" type="ORF">ALEPTO_LOCUS1244</name>
</gene>
<feature type="region of interest" description="Disordered" evidence="7">
    <location>
        <begin position="704"/>
        <end position="732"/>
    </location>
</feature>
<dbReference type="Pfam" id="PF09430">
    <property type="entry name" value="EMC7_beta-sandw"/>
    <property type="match status" value="1"/>
</dbReference>
<proteinExistence type="inferred from homology"/>
<feature type="coiled-coil region" evidence="6">
    <location>
        <begin position="333"/>
        <end position="360"/>
    </location>
</feature>
<feature type="transmembrane region" description="Helical" evidence="8">
    <location>
        <begin position="44"/>
        <end position="66"/>
    </location>
</feature>
<dbReference type="AlphaFoldDB" id="A0A9N8VNE0"/>
<dbReference type="InterPro" id="IPR005024">
    <property type="entry name" value="Snf7_fam"/>
</dbReference>
<dbReference type="GO" id="GO:0032511">
    <property type="term" value="P:late endosome to vacuole transport via multivesicular body sorting pathway"/>
    <property type="evidence" value="ECO:0007669"/>
    <property type="project" value="TreeGrafter"/>
</dbReference>
<evidence type="ECO:0000313" key="11">
    <source>
        <dbReference type="Proteomes" id="UP000789508"/>
    </source>
</evidence>
<name>A0A9N8VNE0_9GLOM</name>
<evidence type="ECO:0000256" key="6">
    <source>
        <dbReference type="SAM" id="Coils"/>
    </source>
</evidence>
<feature type="transmembrane region" description="Helical" evidence="8">
    <location>
        <begin position="173"/>
        <end position="192"/>
    </location>
</feature>
<keyword evidence="8" id="KW-0472">Membrane</keyword>
<keyword evidence="8" id="KW-0812">Transmembrane</keyword>
<evidence type="ECO:0000313" key="10">
    <source>
        <dbReference type="EMBL" id="CAG8455247.1"/>
    </source>
</evidence>
<protein>
    <recommendedName>
        <fullName evidence="4">Vacuolar-sorting protein SNF7</fullName>
    </recommendedName>
    <alternativeName>
        <fullName evidence="5">Vacuolar protein-sorting-associated protein 32</fullName>
    </alternativeName>
</protein>
<feature type="transmembrane region" description="Helical" evidence="8">
    <location>
        <begin position="12"/>
        <end position="35"/>
    </location>
</feature>
<sequence>MTVDTTPSLQAIIFHQMLFLFSGFFQTLGAQYLYYQGAATGTSLLTNTASYLGMASVGLLLLPTGWTNIIRREPFINGSSGTEIDMVAMGAVQMFQVIYSSVVVWCAILSFFFLRRKISWVQWLCIVGVSFGLGISAIGIEHNDQGEHHKAPPPTTTISGPVLLHSFNLSSTGFGTILTFVATFGYSCVYVLSDKILSTKSHTSTNPPSPEKTCFLIGSCCSVFSSIYLLFYTIPNWDKLVTQEMVAKKSNITVSVIVIIYALLIFAAFIHNFAYFSLMQSTGNISTGLLNSLRAIVVFGLSHFMFCKIDQGQCFNIWKGWSALVVIGCVTPKANAKDAIVRLRDTLSMLEKRENHLQSKIDAELEIAKKNATGNRRAALMALKRKKQYESQIEKISGARLTIETQVMAIENANVNLETIKAMEKGAEAMKTIHGSMDIDKVDDTMESIREQMDLADEISNAISAPLAGIDMDDDELTAELEELEQAALDNELLRGGAIPATVPNVPIGEPGVKSRPREEIEEDAELEDLRAAMAFVLAPITFAENLQKVEGRLVTNHVLTELANLEPTTRVVLYGGKGYSALVREDGKFVIDNVAPGSYLLDVLSRKYIYPKLRVDVSGMGVTPFITMPGFEWGSLGPAVPYPLELAPRDVTKYFIAREGFSIASIFANPLLIMMGLSVLMLFVMPKMMANLDPEELEQMKKNQPAINPLEQLPDISSTLANWGKDKGNKK</sequence>
<evidence type="ECO:0000256" key="1">
    <source>
        <dbReference type="ARBA" id="ARBA00004177"/>
    </source>
</evidence>
<dbReference type="EMBL" id="CAJVPS010000126">
    <property type="protein sequence ID" value="CAG8455247.1"/>
    <property type="molecule type" value="Genomic_DNA"/>
</dbReference>
<feature type="transmembrane region" description="Helical" evidence="8">
    <location>
        <begin position="662"/>
        <end position="685"/>
    </location>
</feature>
<keyword evidence="3" id="KW-0967">Endosome</keyword>
<feature type="transmembrane region" description="Helical" evidence="8">
    <location>
        <begin position="288"/>
        <end position="306"/>
    </location>
</feature>
<evidence type="ECO:0000256" key="4">
    <source>
        <dbReference type="ARBA" id="ARBA00040017"/>
    </source>
</evidence>
<accession>A0A9N8VNE0</accession>
<feature type="transmembrane region" description="Helical" evidence="8">
    <location>
        <begin position="213"/>
        <end position="234"/>
    </location>
</feature>